<accession>A0A444XC01</accession>
<dbReference type="EMBL" id="SDMP01000019">
    <property type="protein sequence ID" value="RYQ87210.1"/>
    <property type="molecule type" value="Genomic_DNA"/>
</dbReference>
<protein>
    <submittedName>
        <fullName evidence="1">Uncharacterized protein</fullName>
    </submittedName>
</protein>
<dbReference type="Proteomes" id="UP000289738">
    <property type="component" value="Chromosome B09"/>
</dbReference>
<proteinExistence type="predicted"/>
<name>A0A444XC01_ARAHY</name>
<evidence type="ECO:0000313" key="1">
    <source>
        <dbReference type="EMBL" id="RYQ87210.1"/>
    </source>
</evidence>
<dbReference type="AlphaFoldDB" id="A0A444XC01"/>
<keyword evidence="2" id="KW-1185">Reference proteome</keyword>
<gene>
    <name evidence="1" type="ORF">Ahy_B09g094683</name>
</gene>
<reference evidence="1 2" key="1">
    <citation type="submission" date="2019-01" db="EMBL/GenBank/DDBJ databases">
        <title>Sequencing of cultivated peanut Arachis hypogaea provides insights into genome evolution and oil improvement.</title>
        <authorList>
            <person name="Chen X."/>
        </authorList>
    </citation>
    <scope>NUCLEOTIDE SEQUENCE [LARGE SCALE GENOMIC DNA]</scope>
    <source>
        <strain evidence="2">cv. Fuhuasheng</strain>
        <tissue evidence="1">Leaves</tissue>
    </source>
</reference>
<sequence>MQILGICHNKATKVAEFFFVGSKVLSLLVSEGEVNSIIAVSLFHFVVFYFTTEQEAYFALRAAFSPILFINKTCCLTVEHCTYSCNVFTRIYLNS</sequence>
<organism evidence="1 2">
    <name type="scientific">Arachis hypogaea</name>
    <name type="common">Peanut</name>
    <dbReference type="NCBI Taxonomy" id="3818"/>
    <lineage>
        <taxon>Eukaryota</taxon>
        <taxon>Viridiplantae</taxon>
        <taxon>Streptophyta</taxon>
        <taxon>Embryophyta</taxon>
        <taxon>Tracheophyta</taxon>
        <taxon>Spermatophyta</taxon>
        <taxon>Magnoliopsida</taxon>
        <taxon>eudicotyledons</taxon>
        <taxon>Gunneridae</taxon>
        <taxon>Pentapetalae</taxon>
        <taxon>rosids</taxon>
        <taxon>fabids</taxon>
        <taxon>Fabales</taxon>
        <taxon>Fabaceae</taxon>
        <taxon>Papilionoideae</taxon>
        <taxon>50 kb inversion clade</taxon>
        <taxon>dalbergioids sensu lato</taxon>
        <taxon>Dalbergieae</taxon>
        <taxon>Pterocarpus clade</taxon>
        <taxon>Arachis</taxon>
    </lineage>
</organism>
<evidence type="ECO:0000313" key="2">
    <source>
        <dbReference type="Proteomes" id="UP000289738"/>
    </source>
</evidence>
<comment type="caution">
    <text evidence="1">The sequence shown here is derived from an EMBL/GenBank/DDBJ whole genome shotgun (WGS) entry which is preliminary data.</text>
</comment>